<dbReference type="EMBL" id="BMZW01000017">
    <property type="protein sequence ID" value="GFZ60641.1"/>
    <property type="molecule type" value="Genomic_DNA"/>
</dbReference>
<keyword evidence="4 10" id="KW-0223">Dioxygenase</keyword>
<evidence type="ECO:0000256" key="6">
    <source>
        <dbReference type="ARBA" id="ARBA00023004"/>
    </source>
</evidence>
<comment type="similarity">
    <text evidence="2">Belongs to the intradiol ring-cleavage dioxygenase family.</text>
</comment>
<dbReference type="AlphaFoldDB" id="A0A0P9Q5R6"/>
<evidence type="ECO:0000313" key="13">
    <source>
        <dbReference type="Proteomes" id="UP000050490"/>
    </source>
</evidence>
<reference evidence="9" key="3">
    <citation type="submission" date="2020-09" db="EMBL/GenBank/DDBJ databases">
        <title>Pseudomonas syringae pv. eriobotryae genome sequence causing loquat canker disease.</title>
        <authorList>
            <person name="Fukuda S."/>
            <person name="Tashiro H."/>
            <person name="Nagano Y."/>
        </authorList>
    </citation>
    <scope>NUCLEOTIDE SEQUENCE</scope>
    <source>
        <strain evidence="9">AM001</strain>
    </source>
</reference>
<dbReference type="Proteomes" id="UP000275613">
    <property type="component" value="Unassembled WGS sequence"/>
</dbReference>
<evidence type="ECO:0000313" key="15">
    <source>
        <dbReference type="Proteomes" id="UP000275613"/>
    </source>
</evidence>
<dbReference type="GO" id="GO:0009712">
    <property type="term" value="P:catechol-containing compound metabolic process"/>
    <property type="evidence" value="ECO:0007669"/>
    <property type="project" value="InterPro"/>
</dbReference>
<dbReference type="Proteomes" id="UP000272627">
    <property type="component" value="Unassembled WGS sequence"/>
</dbReference>
<feature type="domain" description="Catechol dioxygenase N-terminal" evidence="8">
    <location>
        <begin position="22"/>
        <end position="91"/>
    </location>
</feature>
<reference evidence="10 13" key="1">
    <citation type="submission" date="2015-09" db="EMBL/GenBank/DDBJ databases">
        <title>Genome announcement of multiple Pseudomonas syringae strains.</title>
        <authorList>
            <person name="Thakur S."/>
            <person name="Wang P.W."/>
            <person name="Gong Y."/>
            <person name="Weir B.S."/>
            <person name="Guttman D.S."/>
        </authorList>
    </citation>
    <scope>NUCLEOTIDE SEQUENCE [LARGE SCALE GENOMIC DNA]</scope>
    <source>
        <strain evidence="10 13">ICMP4455</strain>
    </source>
</reference>
<keyword evidence="6" id="KW-0408">Iron</keyword>
<dbReference type="InterPro" id="IPR007535">
    <property type="entry name" value="Catechol_dOase_N"/>
</dbReference>
<reference evidence="14 15" key="2">
    <citation type="submission" date="2018-08" db="EMBL/GenBank/DDBJ databases">
        <title>Recombination of ecologically and evolutionarily significant loci maintains genetic cohesion in the Pseudomonas syringae species complex.</title>
        <authorList>
            <person name="Dillon M."/>
            <person name="Thakur S."/>
            <person name="Almeida R.N.D."/>
            <person name="Weir B.S."/>
            <person name="Guttman D.S."/>
        </authorList>
    </citation>
    <scope>NUCLEOTIDE SEQUENCE [LARGE SCALE GENOMIC DNA]</scope>
    <source>
        <strain evidence="12 15">ICMP 4316</strain>
        <strain evidence="11 14">ICMP 8636</strain>
    </source>
</reference>
<name>A0A0P9Q5R6_PSEA0</name>
<dbReference type="PATRIC" id="fig|129137.4.peg.5569"/>
<evidence type="ECO:0000313" key="10">
    <source>
        <dbReference type="EMBL" id="KPX26242.1"/>
    </source>
</evidence>
<keyword evidence="5" id="KW-0560">Oxidoreductase</keyword>
<sequence length="274" mass="30176">MRNLDETTITQAVLATRRSASDARLSEVMTCLVQHLHGFARDIKLTEQEWQRGIDFLEQVGQAGSPNHREYALLSHILGLPALVLAQNRKRSPVCTEPAVSEERSDGQAHVHDLGVDLHVAYTGAKGWVQGTVRDTKAMVIPYATLQVLPSRTHCTRPALLQADANGQFCFCTVLPQSHQVAQQAPVNILLTALDRPAWRPAYLEFVINATGFRELTTLIFCEGDPHLATDALFGVRASLIAQWQLQPPGCLPDGMLSAEPFHILNFDFVLAPA</sequence>
<evidence type="ECO:0000256" key="2">
    <source>
        <dbReference type="ARBA" id="ARBA00007825"/>
    </source>
</evidence>
<dbReference type="PANTHER" id="PTHR33711:SF7">
    <property type="entry name" value="INTRADIOL RING-CLEAVAGE DIOXYGENASES DOMAIN-CONTAINING PROTEIN-RELATED"/>
    <property type="match status" value="1"/>
</dbReference>
<dbReference type="InterPro" id="IPR050770">
    <property type="entry name" value="Intradiol_RC_Dioxygenase"/>
</dbReference>
<dbReference type="InterPro" id="IPR015889">
    <property type="entry name" value="Intradiol_dOase_core"/>
</dbReference>
<accession>A0A0P9Q5R6</accession>
<protein>
    <submittedName>
        <fullName evidence="9">6-chlorohydroxyquinol-1,2-dioxygenase</fullName>
    </submittedName>
    <submittedName>
        <fullName evidence="10">Protocatechuate 3,4-dioxygenase beta subunit</fullName>
    </submittedName>
</protein>
<evidence type="ECO:0000313" key="12">
    <source>
        <dbReference type="EMBL" id="RMO53484.1"/>
    </source>
</evidence>
<evidence type="ECO:0000256" key="4">
    <source>
        <dbReference type="ARBA" id="ARBA00022964"/>
    </source>
</evidence>
<evidence type="ECO:0000313" key="9">
    <source>
        <dbReference type="EMBL" id="GFZ60641.1"/>
    </source>
</evidence>
<dbReference type="SUPFAM" id="SSF49482">
    <property type="entry name" value="Aromatic compound dioxygenase"/>
    <property type="match status" value="1"/>
</dbReference>
<organism evidence="10 13">
    <name type="scientific">Pseudomonas amygdali pv. eriobotryae</name>
    <dbReference type="NCBI Taxonomy" id="129137"/>
    <lineage>
        <taxon>Bacteria</taxon>
        <taxon>Pseudomonadati</taxon>
        <taxon>Pseudomonadota</taxon>
        <taxon>Gammaproteobacteria</taxon>
        <taxon>Pseudomonadales</taxon>
        <taxon>Pseudomonadaceae</taxon>
        <taxon>Pseudomonas</taxon>
        <taxon>Pseudomonas amygdali</taxon>
    </lineage>
</organism>
<gene>
    <name evidence="10" type="ORF">ALO70_03837</name>
    <name evidence="12" type="ORF">ALQ39_01458</name>
    <name evidence="11" type="ORF">ALQ86_02408</name>
    <name evidence="9" type="ORF">PSE10A_31520</name>
</gene>
<dbReference type="InterPro" id="IPR000627">
    <property type="entry name" value="Intradiol_dOase_C"/>
</dbReference>
<keyword evidence="3" id="KW-0479">Metal-binding</keyword>
<dbReference type="RefSeq" id="WP_057421576.1">
    <property type="nucleotide sequence ID" value="NZ_BMZW01000017.1"/>
</dbReference>
<dbReference type="GO" id="GO:0008199">
    <property type="term" value="F:ferric iron binding"/>
    <property type="evidence" value="ECO:0007669"/>
    <property type="project" value="InterPro"/>
</dbReference>
<comment type="caution">
    <text evidence="10">The sequence shown here is derived from an EMBL/GenBank/DDBJ whole genome shotgun (WGS) entry which is preliminary data.</text>
</comment>
<proteinExistence type="inferred from homology"/>
<dbReference type="GO" id="GO:0018576">
    <property type="term" value="F:catechol 1,2-dioxygenase activity"/>
    <property type="evidence" value="ECO:0007669"/>
    <property type="project" value="InterPro"/>
</dbReference>
<evidence type="ECO:0000313" key="11">
    <source>
        <dbReference type="EMBL" id="RML95589.1"/>
    </source>
</evidence>
<evidence type="ECO:0000259" key="8">
    <source>
        <dbReference type="Pfam" id="PF04444"/>
    </source>
</evidence>
<comment type="cofactor">
    <cofactor evidence="1">
        <name>Fe(3+)</name>
        <dbReference type="ChEBI" id="CHEBI:29034"/>
    </cofactor>
</comment>
<dbReference type="Pfam" id="PF00775">
    <property type="entry name" value="Dioxygenase_C"/>
    <property type="match status" value="1"/>
</dbReference>
<evidence type="ECO:0000313" key="14">
    <source>
        <dbReference type="Proteomes" id="UP000272627"/>
    </source>
</evidence>
<evidence type="ECO:0000256" key="3">
    <source>
        <dbReference type="ARBA" id="ARBA00022723"/>
    </source>
</evidence>
<dbReference type="Proteomes" id="UP000630864">
    <property type="component" value="Unassembled WGS sequence"/>
</dbReference>
<dbReference type="Pfam" id="PF04444">
    <property type="entry name" value="Dioxygenase_N"/>
    <property type="match status" value="1"/>
</dbReference>
<evidence type="ECO:0000259" key="7">
    <source>
        <dbReference type="Pfam" id="PF00775"/>
    </source>
</evidence>
<dbReference type="EMBL" id="LJQI01000276">
    <property type="protein sequence ID" value="KPX26242.1"/>
    <property type="molecule type" value="Genomic_DNA"/>
</dbReference>
<evidence type="ECO:0000256" key="1">
    <source>
        <dbReference type="ARBA" id="ARBA00001965"/>
    </source>
</evidence>
<feature type="domain" description="Intradiol ring-cleavage dioxygenases" evidence="7">
    <location>
        <begin position="163"/>
        <end position="272"/>
    </location>
</feature>
<dbReference type="EMBL" id="RBOA01000453">
    <property type="protein sequence ID" value="RML95589.1"/>
    <property type="molecule type" value="Genomic_DNA"/>
</dbReference>
<dbReference type="PANTHER" id="PTHR33711">
    <property type="entry name" value="DIOXYGENASE, PUTATIVE (AFU_ORTHOLOGUE AFUA_2G02910)-RELATED"/>
    <property type="match status" value="1"/>
</dbReference>
<dbReference type="Gene3D" id="2.60.130.10">
    <property type="entry name" value="Aromatic compound dioxygenase"/>
    <property type="match status" value="2"/>
</dbReference>
<evidence type="ECO:0000256" key="5">
    <source>
        <dbReference type="ARBA" id="ARBA00023002"/>
    </source>
</evidence>
<dbReference type="Proteomes" id="UP000050490">
    <property type="component" value="Unassembled WGS sequence"/>
</dbReference>
<dbReference type="EMBL" id="RBPV01000372">
    <property type="protein sequence ID" value="RMO53484.1"/>
    <property type="molecule type" value="Genomic_DNA"/>
</dbReference>